<evidence type="ECO:0000256" key="2">
    <source>
        <dbReference type="ARBA" id="ARBA00022705"/>
    </source>
</evidence>
<dbReference type="PANTHER" id="PTHR28605:SF1">
    <property type="entry name" value="CHROMOSOME TRANSMISSION FIDELITY FACTOR 8"/>
    <property type="match status" value="1"/>
</dbReference>
<dbReference type="STRING" id="984487.A0A1E4SN80"/>
<dbReference type="OrthoDB" id="121932at2759"/>
<proteinExistence type="inferred from homology"/>
<dbReference type="AlphaFoldDB" id="A0A1E4SN80"/>
<protein>
    <recommendedName>
        <fullName evidence="9">Chromosome transmission fidelity protein 8</fullName>
    </recommendedName>
</protein>
<evidence type="ECO:0000256" key="4">
    <source>
        <dbReference type="ARBA" id="ARBA00023242"/>
    </source>
</evidence>
<comment type="subcellular location">
    <subcellularLocation>
        <location evidence="1">Nucleus</location>
    </subcellularLocation>
</comment>
<evidence type="ECO:0000256" key="6">
    <source>
        <dbReference type="ARBA" id="ARBA00038447"/>
    </source>
</evidence>
<accession>A0A1E4SN80</accession>
<dbReference type="Pfam" id="PF09696">
    <property type="entry name" value="Ctf8"/>
    <property type="match status" value="1"/>
</dbReference>
<keyword evidence="2" id="KW-0235">DNA replication</keyword>
<evidence type="ECO:0008006" key="9">
    <source>
        <dbReference type="Google" id="ProtNLM"/>
    </source>
</evidence>
<keyword evidence="8" id="KW-1185">Reference proteome</keyword>
<dbReference type="EMBL" id="KV453910">
    <property type="protein sequence ID" value="ODV80842.1"/>
    <property type="molecule type" value="Genomic_DNA"/>
</dbReference>
<dbReference type="GO" id="GO:0003677">
    <property type="term" value="F:DNA binding"/>
    <property type="evidence" value="ECO:0007669"/>
    <property type="project" value="UniProtKB-KW"/>
</dbReference>
<organism evidence="7 8">
    <name type="scientific">Suhomyces tanzawaensis NRRL Y-17324</name>
    <dbReference type="NCBI Taxonomy" id="984487"/>
    <lineage>
        <taxon>Eukaryota</taxon>
        <taxon>Fungi</taxon>
        <taxon>Dikarya</taxon>
        <taxon>Ascomycota</taxon>
        <taxon>Saccharomycotina</taxon>
        <taxon>Pichiomycetes</taxon>
        <taxon>Debaryomycetaceae</taxon>
        <taxon>Suhomyces</taxon>
    </lineage>
</organism>
<sequence>MPSASIDYSRANAILNYDTEVSKLEGQDGVISTPFGLSILEIQGELNIPTEPPASDHTDAEYVLNFITVDQVYHAVKCGNLEFDAADPKKATLFIGKSQRLLGSVVNLETPLAVLKVPLGGSSEQEENTQIQMVDIIRNKIIFKQRPLPIM</sequence>
<dbReference type="InterPro" id="IPR018607">
    <property type="entry name" value="Ctf8"/>
</dbReference>
<keyword evidence="4" id="KW-0539">Nucleus</keyword>
<dbReference type="PANTHER" id="PTHR28605">
    <property type="entry name" value="CTF8, CHROMOSOME TRANSMISSION FIDELITY FACTOR 8 HOMOLOG (S. CEREVISIAE)"/>
    <property type="match status" value="1"/>
</dbReference>
<evidence type="ECO:0000256" key="3">
    <source>
        <dbReference type="ARBA" id="ARBA00023125"/>
    </source>
</evidence>
<dbReference type="RefSeq" id="XP_020065964.1">
    <property type="nucleotide sequence ID" value="XM_020209560.1"/>
</dbReference>
<reference evidence="8" key="1">
    <citation type="submission" date="2016-05" db="EMBL/GenBank/DDBJ databases">
        <title>Comparative genomics of biotechnologically important yeasts.</title>
        <authorList>
            <consortium name="DOE Joint Genome Institute"/>
            <person name="Riley R."/>
            <person name="Haridas S."/>
            <person name="Wolfe K.H."/>
            <person name="Lopes M.R."/>
            <person name="Hittinger C.T."/>
            <person name="Goker M."/>
            <person name="Salamov A."/>
            <person name="Wisecaver J."/>
            <person name="Long T.M."/>
            <person name="Aerts A.L."/>
            <person name="Barry K."/>
            <person name="Choi C."/>
            <person name="Clum A."/>
            <person name="Coughlan A.Y."/>
            <person name="Deshpande S."/>
            <person name="Douglass A.P."/>
            <person name="Hanson S.J."/>
            <person name="Klenk H.-P."/>
            <person name="Labutti K."/>
            <person name="Lapidus A."/>
            <person name="Lindquist E."/>
            <person name="Lipzen A."/>
            <person name="Meier-Kolthoff J.P."/>
            <person name="Ohm R.A."/>
            <person name="Otillar R.P."/>
            <person name="Pangilinan J."/>
            <person name="Peng Y."/>
            <person name="Rokas A."/>
            <person name="Rosa C.A."/>
            <person name="Scheuner C."/>
            <person name="Sibirny A.A."/>
            <person name="Slot J.C."/>
            <person name="Stielow J.B."/>
            <person name="Sun H."/>
            <person name="Kurtzman C.P."/>
            <person name="Blackwell M."/>
            <person name="Grigoriev I.V."/>
            <person name="Jeffries T.W."/>
        </authorList>
    </citation>
    <scope>NUCLEOTIDE SEQUENCE [LARGE SCALE GENOMIC DNA]</scope>
    <source>
        <strain evidence="8">NRRL Y-17324</strain>
    </source>
</reference>
<name>A0A1E4SN80_9ASCO</name>
<evidence type="ECO:0000313" key="8">
    <source>
        <dbReference type="Proteomes" id="UP000094285"/>
    </source>
</evidence>
<dbReference type="GO" id="GO:0006260">
    <property type="term" value="P:DNA replication"/>
    <property type="evidence" value="ECO:0007669"/>
    <property type="project" value="UniProtKB-KW"/>
</dbReference>
<evidence type="ECO:0000256" key="1">
    <source>
        <dbReference type="ARBA" id="ARBA00004123"/>
    </source>
</evidence>
<dbReference type="Proteomes" id="UP000094285">
    <property type="component" value="Unassembled WGS sequence"/>
</dbReference>
<dbReference type="GO" id="GO:0031390">
    <property type="term" value="C:Ctf18 RFC-like complex"/>
    <property type="evidence" value="ECO:0007669"/>
    <property type="project" value="InterPro"/>
</dbReference>
<comment type="similarity">
    <text evidence="6">Belongs to the CTF8 family.</text>
</comment>
<dbReference type="GO" id="GO:0007064">
    <property type="term" value="P:mitotic sister chromatid cohesion"/>
    <property type="evidence" value="ECO:0007669"/>
    <property type="project" value="InterPro"/>
</dbReference>
<keyword evidence="5" id="KW-0131">Cell cycle</keyword>
<gene>
    <name evidence="7" type="ORF">CANTADRAFT_48270</name>
</gene>
<evidence type="ECO:0000313" key="7">
    <source>
        <dbReference type="EMBL" id="ODV80842.1"/>
    </source>
</evidence>
<keyword evidence="3" id="KW-0238">DNA-binding</keyword>
<dbReference type="GeneID" id="30983696"/>
<evidence type="ECO:0000256" key="5">
    <source>
        <dbReference type="ARBA" id="ARBA00023306"/>
    </source>
</evidence>